<comment type="caution">
    <text evidence="6">The sequence shown here is derived from an EMBL/GenBank/DDBJ whole genome shotgun (WGS) entry which is preliminary data.</text>
</comment>
<dbReference type="Pfam" id="PF01614">
    <property type="entry name" value="IclR_C"/>
    <property type="match status" value="1"/>
</dbReference>
<dbReference type="InterPro" id="IPR005471">
    <property type="entry name" value="Tscrpt_reg_IclR_N"/>
</dbReference>
<organism evidence="6 7">
    <name type="scientific">Microbulbifer elongatus</name>
    <dbReference type="NCBI Taxonomy" id="86173"/>
    <lineage>
        <taxon>Bacteria</taxon>
        <taxon>Pseudomonadati</taxon>
        <taxon>Pseudomonadota</taxon>
        <taxon>Gammaproteobacteria</taxon>
        <taxon>Cellvibrionales</taxon>
        <taxon>Microbulbiferaceae</taxon>
        <taxon>Microbulbifer</taxon>
    </lineage>
</organism>
<dbReference type="SUPFAM" id="SSF55781">
    <property type="entry name" value="GAF domain-like"/>
    <property type="match status" value="1"/>
</dbReference>
<dbReference type="SUPFAM" id="SSF46785">
    <property type="entry name" value="Winged helix' DNA-binding domain"/>
    <property type="match status" value="1"/>
</dbReference>
<keyword evidence="3" id="KW-0804">Transcription</keyword>
<keyword evidence="2" id="KW-0238">DNA-binding</keyword>
<accession>A0ABT1P2Q4</accession>
<evidence type="ECO:0000259" key="4">
    <source>
        <dbReference type="PROSITE" id="PS51077"/>
    </source>
</evidence>
<evidence type="ECO:0000259" key="5">
    <source>
        <dbReference type="PROSITE" id="PS51078"/>
    </source>
</evidence>
<dbReference type="Pfam" id="PF09339">
    <property type="entry name" value="HTH_IclR"/>
    <property type="match status" value="1"/>
</dbReference>
<dbReference type="EMBL" id="JACASI010000034">
    <property type="protein sequence ID" value="MCQ3830405.1"/>
    <property type="molecule type" value="Genomic_DNA"/>
</dbReference>
<dbReference type="SMART" id="SM00346">
    <property type="entry name" value="HTH_ICLR"/>
    <property type="match status" value="1"/>
</dbReference>
<evidence type="ECO:0000313" key="7">
    <source>
        <dbReference type="Proteomes" id="UP001205566"/>
    </source>
</evidence>
<dbReference type="PROSITE" id="PS51078">
    <property type="entry name" value="ICLR_ED"/>
    <property type="match status" value="1"/>
</dbReference>
<dbReference type="PANTHER" id="PTHR30136">
    <property type="entry name" value="HELIX-TURN-HELIX TRANSCRIPTIONAL REGULATOR, ICLR FAMILY"/>
    <property type="match status" value="1"/>
</dbReference>
<dbReference type="InterPro" id="IPR029016">
    <property type="entry name" value="GAF-like_dom_sf"/>
</dbReference>
<feature type="domain" description="IclR-ED" evidence="5">
    <location>
        <begin position="82"/>
        <end position="264"/>
    </location>
</feature>
<dbReference type="Gene3D" id="3.30.450.40">
    <property type="match status" value="1"/>
</dbReference>
<evidence type="ECO:0000313" key="6">
    <source>
        <dbReference type="EMBL" id="MCQ3830405.1"/>
    </source>
</evidence>
<proteinExistence type="predicted"/>
<sequence length="264" mass="28123">MSEKVGSQKNGNGANKYAVPALDKALEILEFLAAESLPLSQSDIAQGIGRTNSEIFRVLVGLESRGYLLRDEVSGKYRVSLKLLELTRTLSPVSQLRFAAQPEMEALAARLGQSCHLSVIHQGQLMVVLQVQSPGPVSLSFNEGTLFPLLQTVSGRVLLANCEAGRRAGLLGKELQKRGPDMDGAAEVERSLLSVRDQGFELRTSELTDGVTDCAALVGQPDGATIAALAVSSLTSVVGKKLEREELVRAVRESAARISASLGL</sequence>
<dbReference type="InterPro" id="IPR014757">
    <property type="entry name" value="Tscrpt_reg_IclR_C"/>
</dbReference>
<dbReference type="Proteomes" id="UP001205566">
    <property type="component" value="Unassembled WGS sequence"/>
</dbReference>
<keyword evidence="1" id="KW-0805">Transcription regulation</keyword>
<evidence type="ECO:0000256" key="1">
    <source>
        <dbReference type="ARBA" id="ARBA00023015"/>
    </source>
</evidence>
<dbReference type="PANTHER" id="PTHR30136:SF7">
    <property type="entry name" value="HTH-TYPE TRANSCRIPTIONAL REGULATOR KDGR-RELATED"/>
    <property type="match status" value="1"/>
</dbReference>
<protein>
    <submittedName>
        <fullName evidence="6">IclR family transcriptional regulator</fullName>
    </submittedName>
</protein>
<dbReference type="PROSITE" id="PS51077">
    <property type="entry name" value="HTH_ICLR"/>
    <property type="match status" value="1"/>
</dbReference>
<dbReference type="InterPro" id="IPR036388">
    <property type="entry name" value="WH-like_DNA-bd_sf"/>
</dbReference>
<dbReference type="InterPro" id="IPR036390">
    <property type="entry name" value="WH_DNA-bd_sf"/>
</dbReference>
<gene>
    <name evidence="6" type="ORF">HXX02_13200</name>
</gene>
<evidence type="ECO:0000256" key="3">
    <source>
        <dbReference type="ARBA" id="ARBA00023163"/>
    </source>
</evidence>
<name>A0ABT1P2Q4_9GAMM</name>
<keyword evidence="7" id="KW-1185">Reference proteome</keyword>
<feature type="domain" description="HTH iclR-type" evidence="4">
    <location>
        <begin position="19"/>
        <end position="81"/>
    </location>
</feature>
<dbReference type="Gene3D" id="1.10.10.10">
    <property type="entry name" value="Winged helix-like DNA-binding domain superfamily/Winged helix DNA-binding domain"/>
    <property type="match status" value="1"/>
</dbReference>
<dbReference type="InterPro" id="IPR050707">
    <property type="entry name" value="HTH_MetabolicPath_Reg"/>
</dbReference>
<evidence type="ECO:0000256" key="2">
    <source>
        <dbReference type="ARBA" id="ARBA00023125"/>
    </source>
</evidence>
<reference evidence="6" key="1">
    <citation type="thesis" date="2020" institute="Technische Universitat Dresden" country="Dresden, Germany">
        <title>The Agarolytic System of Microbulbifer elongatus PORT2, Isolated from Batu Karas, Pangandaran West Java Indonesia.</title>
        <authorList>
            <person name="Anggraeni S.R."/>
        </authorList>
    </citation>
    <scope>NUCLEOTIDE SEQUENCE</scope>
    <source>
        <strain evidence="6">PORT2</strain>
    </source>
</reference>